<dbReference type="InterPro" id="IPR056884">
    <property type="entry name" value="NPHP3-like_N"/>
</dbReference>
<feature type="repeat" description="ANK" evidence="3">
    <location>
        <begin position="910"/>
        <end position="942"/>
    </location>
</feature>
<dbReference type="InterPro" id="IPR050745">
    <property type="entry name" value="Multifunctional_regulatory"/>
</dbReference>
<dbReference type="Proteomes" id="UP000770015">
    <property type="component" value="Unassembled WGS sequence"/>
</dbReference>
<dbReference type="SUPFAM" id="SSF52540">
    <property type="entry name" value="P-loop containing nucleoside triphosphate hydrolases"/>
    <property type="match status" value="1"/>
</dbReference>
<dbReference type="InterPro" id="IPR036770">
    <property type="entry name" value="Ankyrin_rpt-contain_sf"/>
</dbReference>
<dbReference type="InterPro" id="IPR002110">
    <property type="entry name" value="Ankyrin_rpt"/>
</dbReference>
<organism evidence="7 8">
    <name type="scientific">Plectosphaerella plurivora</name>
    <dbReference type="NCBI Taxonomy" id="936078"/>
    <lineage>
        <taxon>Eukaryota</taxon>
        <taxon>Fungi</taxon>
        <taxon>Dikarya</taxon>
        <taxon>Ascomycota</taxon>
        <taxon>Pezizomycotina</taxon>
        <taxon>Sordariomycetes</taxon>
        <taxon>Hypocreomycetidae</taxon>
        <taxon>Glomerellales</taxon>
        <taxon>Plectosphaerellaceae</taxon>
        <taxon>Plectosphaerella</taxon>
    </lineage>
</organism>
<sequence>MNPPTGNTRSGNTRVENTGEGNQALHQGDGNQNVAIGPNSLQHNYQAHTVYNITYHSRTELDYLLGGREDGFLEPKKVLVIDWLASQSSLDFLEYHRMLLGQLVPGTGQWVLECREFLEWRDPQHTNRCLWMHGILGSGKTMLSTSIIKSLLKEPCDTGDFAVTYLYFRDGQGLTLDNILISLIKQLVQQQKSDAVVSLLKEKYLHWCHTRIFPESTEYEDMLKSAALVFTTVYLVIDALDSLPNEALTNDIIDVLKDLPSNVRVLFTSRTGWLPGQDIGQRQELAVVPSAADVRKYVKSRIQGDEVMRRALAKEDGPGFEETMVQQIISASEGMFLLTKLHMDYVGEQGSLGGARAALRDLPKNKHTTFEASIQQFTARDESARTYMRGLARHVLTWVIHARRPPTTIEVKESFAVWHSDEELNTDYMPDEVDWTSLCAGFVVFDPETQTLRLVHESVGVHVVEKGIVPQRFDLEMATICLKYLMFDKIPTPEREGKEEELFEYAACHWAAHFQSALQCANNTDADKIITLALKFLQSDEVVEASFQAVSRPDSLDRNEFRGLTGLHAATFFGLEGLAQHLIDELHVDINATCWNRQTALHWAVQYERHNMVRLLLRAESIDPNMQDKKGDTPLHLAVVWSVGVSDETVRMLMERKARLDIRGSKNQTALSWAIHYGPRSTARILIHSMENVDDTDTCEGWTPLRQAMVYYESMPHPDTGLINLLLAKGADLNTPSAGDGWTPLRHAIQNRQRSIVRRLLRRKHDPADVNLRDPDTGNSALMWALFHGSPHMADLLIDHGANVDEIFPDGSTPLIKAVQGGHSDTVWKLVRRKADLDQQDKKGRTALHYALMRVDFSLAWLLVTHGARAVVRDNNGVSVVDRAIDVGDMSLVLLFCEHGAQVGSDVGPNGLTMLHRTARLGNTTAVRFLLERGADINARDDAGLTALHHAVVERKLEVVRILSENGADMDIKKNDWVAG</sequence>
<feature type="domain" description="GPI inositol-deacylase winged helix" evidence="5">
    <location>
        <begin position="387"/>
        <end position="464"/>
    </location>
</feature>
<feature type="repeat" description="ANK" evidence="3">
    <location>
        <begin position="700"/>
        <end position="738"/>
    </location>
</feature>
<dbReference type="Pfam" id="PF24883">
    <property type="entry name" value="NPHP3_N"/>
    <property type="match status" value="1"/>
</dbReference>
<feature type="domain" description="Nephrocystin 3-like N-terminal" evidence="6">
    <location>
        <begin position="106"/>
        <end position="270"/>
    </location>
</feature>
<feature type="repeat" description="ANK" evidence="3">
    <location>
        <begin position="843"/>
        <end position="875"/>
    </location>
</feature>
<evidence type="ECO:0000256" key="3">
    <source>
        <dbReference type="PROSITE-ProRule" id="PRU00023"/>
    </source>
</evidence>
<dbReference type="SUPFAM" id="SSF48403">
    <property type="entry name" value="Ankyrin repeat"/>
    <property type="match status" value="2"/>
</dbReference>
<feature type="repeat" description="ANK" evidence="3">
    <location>
        <begin position="810"/>
        <end position="842"/>
    </location>
</feature>
<reference evidence="7" key="1">
    <citation type="journal article" date="2021" name="Nat. Commun.">
        <title>Genetic determinants of endophytism in the Arabidopsis root mycobiome.</title>
        <authorList>
            <person name="Mesny F."/>
            <person name="Miyauchi S."/>
            <person name="Thiergart T."/>
            <person name="Pickel B."/>
            <person name="Atanasova L."/>
            <person name="Karlsson M."/>
            <person name="Huettel B."/>
            <person name="Barry K.W."/>
            <person name="Haridas S."/>
            <person name="Chen C."/>
            <person name="Bauer D."/>
            <person name="Andreopoulos W."/>
            <person name="Pangilinan J."/>
            <person name="LaButti K."/>
            <person name="Riley R."/>
            <person name="Lipzen A."/>
            <person name="Clum A."/>
            <person name="Drula E."/>
            <person name="Henrissat B."/>
            <person name="Kohler A."/>
            <person name="Grigoriev I.V."/>
            <person name="Martin F.M."/>
            <person name="Hacquard S."/>
        </authorList>
    </citation>
    <scope>NUCLEOTIDE SEQUENCE</scope>
    <source>
        <strain evidence="7">MPI-SDFR-AT-0117</strain>
    </source>
</reference>
<feature type="repeat" description="ANK" evidence="3">
    <location>
        <begin position="943"/>
        <end position="975"/>
    </location>
</feature>
<protein>
    <submittedName>
        <fullName evidence="7">Ankyrin repeat-containing domain protein</fullName>
    </submittedName>
</protein>
<dbReference type="PROSITE" id="PS50297">
    <property type="entry name" value="ANK_REP_REGION"/>
    <property type="match status" value="5"/>
</dbReference>
<dbReference type="Pfam" id="PF12796">
    <property type="entry name" value="Ank_2"/>
    <property type="match status" value="4"/>
</dbReference>
<dbReference type="SMART" id="SM00248">
    <property type="entry name" value="ANK"/>
    <property type="match status" value="12"/>
</dbReference>
<name>A0A9P9A944_9PEZI</name>
<dbReference type="EMBL" id="JAGSXJ010000017">
    <property type="protein sequence ID" value="KAH6683643.1"/>
    <property type="molecule type" value="Genomic_DNA"/>
</dbReference>
<feature type="repeat" description="ANK" evidence="3">
    <location>
        <begin position="630"/>
        <end position="665"/>
    </location>
</feature>
<dbReference type="Gene3D" id="3.40.50.300">
    <property type="entry name" value="P-loop containing nucleotide triphosphate hydrolases"/>
    <property type="match status" value="1"/>
</dbReference>
<evidence type="ECO:0000259" key="6">
    <source>
        <dbReference type="Pfam" id="PF24883"/>
    </source>
</evidence>
<dbReference type="InterPro" id="IPR027417">
    <property type="entry name" value="P-loop_NTPase"/>
</dbReference>
<evidence type="ECO:0000259" key="5">
    <source>
        <dbReference type="Pfam" id="PF22939"/>
    </source>
</evidence>
<dbReference type="PRINTS" id="PR01415">
    <property type="entry name" value="ANKYRIN"/>
</dbReference>
<accession>A0A9P9A944</accession>
<gene>
    <name evidence="7" type="ORF">F5X68DRAFT_242580</name>
</gene>
<comment type="caution">
    <text evidence="7">The sequence shown here is derived from an EMBL/GenBank/DDBJ whole genome shotgun (WGS) entry which is preliminary data.</text>
</comment>
<keyword evidence="1" id="KW-0677">Repeat</keyword>
<dbReference type="PROSITE" id="PS50088">
    <property type="entry name" value="ANK_REPEAT"/>
    <property type="match status" value="7"/>
</dbReference>
<dbReference type="AlphaFoldDB" id="A0A9P9A944"/>
<evidence type="ECO:0000313" key="8">
    <source>
        <dbReference type="Proteomes" id="UP000770015"/>
    </source>
</evidence>
<dbReference type="InterPro" id="IPR054471">
    <property type="entry name" value="GPIID_WHD"/>
</dbReference>
<evidence type="ECO:0000256" key="2">
    <source>
        <dbReference type="ARBA" id="ARBA00023043"/>
    </source>
</evidence>
<keyword evidence="8" id="KW-1185">Reference proteome</keyword>
<dbReference type="OrthoDB" id="4823281at2759"/>
<evidence type="ECO:0000313" key="7">
    <source>
        <dbReference type="EMBL" id="KAH6683643.1"/>
    </source>
</evidence>
<evidence type="ECO:0000256" key="1">
    <source>
        <dbReference type="ARBA" id="ARBA00022737"/>
    </source>
</evidence>
<evidence type="ECO:0000256" key="4">
    <source>
        <dbReference type="SAM" id="MobiDB-lite"/>
    </source>
</evidence>
<dbReference type="Pfam" id="PF22939">
    <property type="entry name" value="WHD_GPIID"/>
    <property type="match status" value="1"/>
</dbReference>
<dbReference type="PANTHER" id="PTHR24189">
    <property type="entry name" value="MYOTROPHIN"/>
    <property type="match status" value="1"/>
</dbReference>
<keyword evidence="2 3" id="KW-0040">ANK repeat</keyword>
<feature type="region of interest" description="Disordered" evidence="4">
    <location>
        <begin position="1"/>
        <end position="38"/>
    </location>
</feature>
<proteinExistence type="predicted"/>
<dbReference type="PANTHER" id="PTHR24189:SF63">
    <property type="entry name" value="ANKYRIN"/>
    <property type="match status" value="1"/>
</dbReference>
<dbReference type="Gene3D" id="1.25.40.20">
    <property type="entry name" value="Ankyrin repeat-containing domain"/>
    <property type="match status" value="2"/>
</dbReference>
<feature type="repeat" description="ANK" evidence="3">
    <location>
        <begin position="777"/>
        <end position="805"/>
    </location>
</feature>